<dbReference type="AlphaFoldDB" id="A0A8S4EJ03"/>
<keyword evidence="3" id="KW-1185">Reference proteome</keyword>
<dbReference type="EMBL" id="CAJHNJ030000017">
    <property type="protein sequence ID" value="CAG9115661.1"/>
    <property type="molecule type" value="Genomic_DNA"/>
</dbReference>
<feature type="compositionally biased region" description="Basic and acidic residues" evidence="1">
    <location>
        <begin position="34"/>
        <end position="44"/>
    </location>
</feature>
<gene>
    <name evidence="2" type="ORF">PLXY2_LOCUS5670</name>
</gene>
<feature type="region of interest" description="Disordered" evidence="1">
    <location>
        <begin position="34"/>
        <end position="104"/>
    </location>
</feature>
<evidence type="ECO:0000256" key="1">
    <source>
        <dbReference type="SAM" id="MobiDB-lite"/>
    </source>
</evidence>
<dbReference type="Proteomes" id="UP000653454">
    <property type="component" value="Unassembled WGS sequence"/>
</dbReference>
<accession>A0A8S4EJ03</accession>
<comment type="caution">
    <text evidence="2">The sequence shown here is derived from an EMBL/GenBank/DDBJ whole genome shotgun (WGS) entry which is preliminary data.</text>
</comment>
<sequence length="104" mass="12261">MVDFYDKMTVQVCDESNIPPYKWLWCRMKRGDSPARCTESRAHTELLTSSHRRTRREHTVKLNDTTKSSKRSLDSSRKVRLHVPAPAPLNNNHPPLRRRDDTYL</sequence>
<evidence type="ECO:0000313" key="3">
    <source>
        <dbReference type="Proteomes" id="UP000653454"/>
    </source>
</evidence>
<protein>
    <submittedName>
        <fullName evidence="2">(diamondback moth) hypothetical protein</fullName>
    </submittedName>
</protein>
<reference evidence="2" key="1">
    <citation type="submission" date="2020-11" db="EMBL/GenBank/DDBJ databases">
        <authorList>
            <person name="Whiteford S."/>
        </authorList>
    </citation>
    <scope>NUCLEOTIDE SEQUENCE</scope>
</reference>
<evidence type="ECO:0000313" key="2">
    <source>
        <dbReference type="EMBL" id="CAG9115661.1"/>
    </source>
</evidence>
<organism evidence="2 3">
    <name type="scientific">Plutella xylostella</name>
    <name type="common">Diamondback moth</name>
    <name type="synonym">Plutella maculipennis</name>
    <dbReference type="NCBI Taxonomy" id="51655"/>
    <lineage>
        <taxon>Eukaryota</taxon>
        <taxon>Metazoa</taxon>
        <taxon>Ecdysozoa</taxon>
        <taxon>Arthropoda</taxon>
        <taxon>Hexapoda</taxon>
        <taxon>Insecta</taxon>
        <taxon>Pterygota</taxon>
        <taxon>Neoptera</taxon>
        <taxon>Endopterygota</taxon>
        <taxon>Lepidoptera</taxon>
        <taxon>Glossata</taxon>
        <taxon>Ditrysia</taxon>
        <taxon>Yponomeutoidea</taxon>
        <taxon>Plutellidae</taxon>
        <taxon>Plutella</taxon>
    </lineage>
</organism>
<name>A0A8S4EJ03_PLUXY</name>
<feature type="compositionally biased region" description="Low complexity" evidence="1">
    <location>
        <begin position="82"/>
        <end position="94"/>
    </location>
</feature>
<proteinExistence type="predicted"/>